<evidence type="ECO:0000313" key="2">
    <source>
        <dbReference type="Proteomes" id="UP000828390"/>
    </source>
</evidence>
<gene>
    <name evidence="1" type="ORF">DPMN_047107</name>
</gene>
<evidence type="ECO:0008006" key="3">
    <source>
        <dbReference type="Google" id="ProtNLM"/>
    </source>
</evidence>
<dbReference type="SUPFAM" id="SSF48452">
    <property type="entry name" value="TPR-like"/>
    <property type="match status" value="1"/>
</dbReference>
<proteinExistence type="predicted"/>
<protein>
    <recommendedName>
        <fullName evidence="3">Tetratricopeptide repeat protein</fullName>
    </recommendedName>
</protein>
<dbReference type="EMBL" id="JAIWYP010000011">
    <property type="protein sequence ID" value="KAH3740401.1"/>
    <property type="molecule type" value="Genomic_DNA"/>
</dbReference>
<name>A0A9D4D760_DREPO</name>
<comment type="caution">
    <text evidence="1">The sequence shown here is derived from an EMBL/GenBank/DDBJ whole genome shotgun (WGS) entry which is preliminary data.</text>
</comment>
<keyword evidence="2" id="KW-1185">Reference proteome</keyword>
<reference evidence="1" key="1">
    <citation type="journal article" date="2019" name="bioRxiv">
        <title>The Genome of the Zebra Mussel, Dreissena polymorpha: A Resource for Invasive Species Research.</title>
        <authorList>
            <person name="McCartney M.A."/>
            <person name="Auch B."/>
            <person name="Kono T."/>
            <person name="Mallez S."/>
            <person name="Zhang Y."/>
            <person name="Obille A."/>
            <person name="Becker A."/>
            <person name="Abrahante J.E."/>
            <person name="Garbe J."/>
            <person name="Badalamenti J.P."/>
            <person name="Herman A."/>
            <person name="Mangelson H."/>
            <person name="Liachko I."/>
            <person name="Sullivan S."/>
            <person name="Sone E.D."/>
            <person name="Koren S."/>
            <person name="Silverstein K.A.T."/>
            <person name="Beckman K.B."/>
            <person name="Gohl D.M."/>
        </authorList>
    </citation>
    <scope>NUCLEOTIDE SEQUENCE</scope>
    <source>
        <strain evidence="1">Duluth1</strain>
        <tissue evidence="1">Whole animal</tissue>
    </source>
</reference>
<accession>A0A9D4D760</accession>
<dbReference type="AlphaFoldDB" id="A0A9D4D760"/>
<evidence type="ECO:0000313" key="1">
    <source>
        <dbReference type="EMBL" id="KAH3740401.1"/>
    </source>
</evidence>
<dbReference type="InterPro" id="IPR011990">
    <property type="entry name" value="TPR-like_helical_dom_sf"/>
</dbReference>
<sequence>MPAFIKTISRFQVSLNTDLASSRLKLASVLYCSGNLNAAARVLADVERMYHSKVKAVCGFIDTEGDKDPQVFAHMISDTCDTVLSEPPFAFCVRFIRQEAQCAPYILWFEMNRGMTEEEVAQRSHVEKRWMDSAEIDARTFLHYLQYLTYGGLGERNKQLHSFEILESYILNIRTAIDIHHGETALNLLGHCHEMEGDYQRALFIYDISLLVTNKNNAANWHVQRVQRLISNL</sequence>
<organism evidence="1 2">
    <name type="scientific">Dreissena polymorpha</name>
    <name type="common">Zebra mussel</name>
    <name type="synonym">Mytilus polymorpha</name>
    <dbReference type="NCBI Taxonomy" id="45954"/>
    <lineage>
        <taxon>Eukaryota</taxon>
        <taxon>Metazoa</taxon>
        <taxon>Spiralia</taxon>
        <taxon>Lophotrochozoa</taxon>
        <taxon>Mollusca</taxon>
        <taxon>Bivalvia</taxon>
        <taxon>Autobranchia</taxon>
        <taxon>Heteroconchia</taxon>
        <taxon>Euheterodonta</taxon>
        <taxon>Imparidentia</taxon>
        <taxon>Neoheterodontei</taxon>
        <taxon>Myida</taxon>
        <taxon>Dreissenoidea</taxon>
        <taxon>Dreissenidae</taxon>
        <taxon>Dreissena</taxon>
    </lineage>
</organism>
<reference evidence="1" key="2">
    <citation type="submission" date="2020-11" db="EMBL/GenBank/DDBJ databases">
        <authorList>
            <person name="McCartney M.A."/>
            <person name="Auch B."/>
            <person name="Kono T."/>
            <person name="Mallez S."/>
            <person name="Becker A."/>
            <person name="Gohl D.M."/>
            <person name="Silverstein K.A.T."/>
            <person name="Koren S."/>
            <person name="Bechman K.B."/>
            <person name="Herman A."/>
            <person name="Abrahante J.E."/>
            <person name="Garbe J."/>
        </authorList>
    </citation>
    <scope>NUCLEOTIDE SEQUENCE</scope>
    <source>
        <strain evidence="1">Duluth1</strain>
        <tissue evidence="1">Whole animal</tissue>
    </source>
</reference>
<dbReference type="Proteomes" id="UP000828390">
    <property type="component" value="Unassembled WGS sequence"/>
</dbReference>